<proteinExistence type="predicted"/>
<dbReference type="InterPro" id="IPR029526">
    <property type="entry name" value="PGBD"/>
</dbReference>
<feature type="compositionally biased region" description="Low complexity" evidence="1">
    <location>
        <begin position="27"/>
        <end position="39"/>
    </location>
</feature>
<feature type="compositionally biased region" description="Polar residues" evidence="1">
    <location>
        <begin position="1"/>
        <end position="10"/>
    </location>
</feature>
<keyword evidence="4" id="KW-1185">Reference proteome</keyword>
<sequence length="503" mass="56686">MACRATSRNMDVSEALELFLNDEETDTASSVSDSSSSAGDEMEDAFDPENQENSDEYEGDDEEMEVEGGVPEAGMIPKNRLTWSRTTEETLRYHPPAIPHPGITRHAAARITALDDSLWFFLTEEIMEILVLETNREGRRNDNSWRITDVTEIRTYNGLLFLAGLHRARHEATVSLWGEDNRRPIFRATMSRKRFDELCINLRFGNRETRRPHDKFAPISNLWKRWVDRLHMGHNLEAGAAPQRQVGKEVVLEPTEGLSGHTITVDNFFTSYDLAMVRTIQRNKPEVPSQLTNTRGREPDSSLFGFQPTATLVSFVPKRNRNVLLLSTRHRDGKGAADPPPKPEMIKYYKSCKGGVDALDQRVNTYGVGKKTKRWPLALFFNILNVSALNAFILWRQVDPGWNRGKRAIRQLFLQDLGSLLVQPLIGRRLRVPRSPAAAAIVERARGARESGPAPPADPEAPASWRGICHLCTPLKSKARRSCAKCGLFSCKEHTLNVCTACK</sequence>
<dbReference type="EMBL" id="OY660887">
    <property type="protein sequence ID" value="CAJ1087326.1"/>
    <property type="molecule type" value="Genomic_DNA"/>
</dbReference>
<feature type="domain" description="PiggyBac transposable element-derived protein" evidence="2">
    <location>
        <begin position="121"/>
        <end position="230"/>
    </location>
</feature>
<evidence type="ECO:0000313" key="4">
    <source>
        <dbReference type="Proteomes" id="UP001178508"/>
    </source>
</evidence>
<feature type="compositionally biased region" description="Acidic residues" evidence="1">
    <location>
        <begin position="40"/>
        <end position="66"/>
    </location>
</feature>
<feature type="domain" description="PiggyBac transposable element-derived protein" evidence="2">
    <location>
        <begin position="233"/>
        <end position="392"/>
    </location>
</feature>
<protein>
    <submittedName>
        <fullName evidence="3">PiggyBac transposable element-derived protein 4-like</fullName>
    </submittedName>
</protein>
<dbReference type="PANTHER" id="PTHR46599">
    <property type="entry name" value="PIGGYBAC TRANSPOSABLE ELEMENT-DERIVED PROTEIN 4"/>
    <property type="match status" value="1"/>
</dbReference>
<evidence type="ECO:0000256" key="1">
    <source>
        <dbReference type="SAM" id="MobiDB-lite"/>
    </source>
</evidence>
<reference evidence="3" key="1">
    <citation type="submission" date="2023-08" db="EMBL/GenBank/DDBJ databases">
        <authorList>
            <person name="Alioto T."/>
            <person name="Alioto T."/>
            <person name="Gomez Garrido J."/>
        </authorList>
    </citation>
    <scope>NUCLEOTIDE SEQUENCE</scope>
</reference>
<accession>A0AAV1HPA8</accession>
<evidence type="ECO:0000313" key="3">
    <source>
        <dbReference type="EMBL" id="CAJ1087326.1"/>
    </source>
</evidence>
<dbReference type="Proteomes" id="UP001178508">
    <property type="component" value="Chromosome 24"/>
</dbReference>
<feature type="region of interest" description="Disordered" evidence="1">
    <location>
        <begin position="1"/>
        <end position="78"/>
    </location>
</feature>
<name>A0AAV1HPA8_XYRNO</name>
<evidence type="ECO:0000259" key="2">
    <source>
        <dbReference type="Pfam" id="PF13843"/>
    </source>
</evidence>
<dbReference type="PANTHER" id="PTHR46599:SF6">
    <property type="entry name" value="DUAL SPECIFICITY PHOSPHATASE 26"/>
    <property type="match status" value="1"/>
</dbReference>
<gene>
    <name evidence="3" type="ORF">XNOV1_A021172</name>
</gene>
<dbReference type="AlphaFoldDB" id="A0AAV1HPA8"/>
<dbReference type="Pfam" id="PF13843">
    <property type="entry name" value="DDE_Tnp_1_7"/>
    <property type="match status" value="2"/>
</dbReference>
<organism evidence="3 4">
    <name type="scientific">Xyrichtys novacula</name>
    <name type="common">Pearly razorfish</name>
    <name type="synonym">Hemipteronotus novacula</name>
    <dbReference type="NCBI Taxonomy" id="13765"/>
    <lineage>
        <taxon>Eukaryota</taxon>
        <taxon>Metazoa</taxon>
        <taxon>Chordata</taxon>
        <taxon>Craniata</taxon>
        <taxon>Vertebrata</taxon>
        <taxon>Euteleostomi</taxon>
        <taxon>Actinopterygii</taxon>
        <taxon>Neopterygii</taxon>
        <taxon>Teleostei</taxon>
        <taxon>Neoteleostei</taxon>
        <taxon>Acanthomorphata</taxon>
        <taxon>Eupercaria</taxon>
        <taxon>Labriformes</taxon>
        <taxon>Labridae</taxon>
        <taxon>Xyrichtys</taxon>
    </lineage>
</organism>